<dbReference type="EMBL" id="VCKY01000025">
    <property type="protein sequence ID" value="TMR22798.1"/>
    <property type="molecule type" value="Genomic_DNA"/>
</dbReference>
<dbReference type="AlphaFoldDB" id="A0A5S4FQ28"/>
<proteinExistence type="predicted"/>
<keyword evidence="5" id="KW-1185">Reference proteome</keyword>
<name>A0A5S4FQ28_9ACTN</name>
<feature type="domain" description="Cyanobacterial TRADD-N associated 2 transmembrane" evidence="3">
    <location>
        <begin position="62"/>
        <end position="133"/>
    </location>
</feature>
<evidence type="ECO:0000313" key="5">
    <source>
        <dbReference type="Proteomes" id="UP000309128"/>
    </source>
</evidence>
<comment type="caution">
    <text evidence="4">The sequence shown here is derived from an EMBL/GenBank/DDBJ whole genome shotgun (WGS) entry which is preliminary data.</text>
</comment>
<reference evidence="4 5" key="1">
    <citation type="submission" date="2019-05" db="EMBL/GenBank/DDBJ databases">
        <title>Draft genome sequence of Nonomuraea turkmeniaca DSM 43926.</title>
        <authorList>
            <person name="Saricaoglu S."/>
            <person name="Isik K."/>
        </authorList>
    </citation>
    <scope>NUCLEOTIDE SEQUENCE [LARGE SCALE GENOMIC DNA]</scope>
    <source>
        <strain evidence="4 5">DSM 43926</strain>
    </source>
</reference>
<dbReference type="RefSeq" id="WP_138665880.1">
    <property type="nucleotide sequence ID" value="NZ_VCKY01000025.1"/>
</dbReference>
<keyword evidence="2" id="KW-0812">Transmembrane</keyword>
<evidence type="ECO:0000313" key="4">
    <source>
        <dbReference type="EMBL" id="TMR22798.1"/>
    </source>
</evidence>
<dbReference type="Proteomes" id="UP000309128">
    <property type="component" value="Unassembled WGS sequence"/>
</dbReference>
<evidence type="ECO:0000256" key="1">
    <source>
        <dbReference type="SAM" id="MobiDB-lite"/>
    </source>
</evidence>
<dbReference type="Pfam" id="PF20712">
    <property type="entry name" value="CyanoTRADDas_TM"/>
    <property type="match status" value="1"/>
</dbReference>
<gene>
    <name evidence="4" type="ORF">ETD86_10250</name>
</gene>
<evidence type="ECO:0000259" key="3">
    <source>
        <dbReference type="Pfam" id="PF20712"/>
    </source>
</evidence>
<accession>A0A5S4FQ28</accession>
<feature type="transmembrane region" description="Helical" evidence="2">
    <location>
        <begin position="71"/>
        <end position="94"/>
    </location>
</feature>
<organism evidence="4 5">
    <name type="scientific">Nonomuraea turkmeniaca</name>
    <dbReference type="NCBI Taxonomy" id="103838"/>
    <lineage>
        <taxon>Bacteria</taxon>
        <taxon>Bacillati</taxon>
        <taxon>Actinomycetota</taxon>
        <taxon>Actinomycetes</taxon>
        <taxon>Streptosporangiales</taxon>
        <taxon>Streptosporangiaceae</taxon>
        <taxon>Nonomuraea</taxon>
    </lineage>
</organism>
<dbReference type="OrthoDB" id="4190632at2"/>
<keyword evidence="2" id="KW-1133">Transmembrane helix</keyword>
<keyword evidence="2" id="KW-0472">Membrane</keyword>
<sequence length="223" mass="24424">MADSTADGGNGGELPPVRFEATGQVYQVGRDQHIYLPPESQPSAETELAKQRQSFFFDFLRQALKQAEATFRLSVIFMSAGAVILLTGGVLALINAGNPDWSYLPLLTSLSGLLITTCGGAFALHANRARKHLTVQAERIHENIQADSALAQALELIDRVDDPVLRDRLKSFTAMRVLNLQPEPSQVADQLFAAQQQSSPEIERPPSESGARRKRDRPSRDSS</sequence>
<feature type="region of interest" description="Disordered" evidence="1">
    <location>
        <begin position="192"/>
        <end position="223"/>
    </location>
</feature>
<protein>
    <recommendedName>
        <fullName evidence="3">Cyanobacterial TRADD-N associated 2 transmembrane domain-containing protein</fullName>
    </recommendedName>
</protein>
<dbReference type="InterPro" id="IPR048567">
    <property type="entry name" value="CyanoTRADDas_TM"/>
</dbReference>
<evidence type="ECO:0000256" key="2">
    <source>
        <dbReference type="SAM" id="Phobius"/>
    </source>
</evidence>
<feature type="transmembrane region" description="Helical" evidence="2">
    <location>
        <begin position="106"/>
        <end position="124"/>
    </location>
</feature>